<keyword evidence="1" id="KW-0732">Signal</keyword>
<reference evidence="2" key="1">
    <citation type="submission" date="2020-11" db="EMBL/GenBank/DDBJ databases">
        <authorList>
            <consortium name="DOE Joint Genome Institute"/>
            <person name="Ahrendt S."/>
            <person name="Riley R."/>
            <person name="Andreopoulos W."/>
            <person name="Labutti K."/>
            <person name="Pangilinan J."/>
            <person name="Ruiz-Duenas F.J."/>
            <person name="Barrasa J.M."/>
            <person name="Sanchez-Garcia M."/>
            <person name="Camarero S."/>
            <person name="Miyauchi S."/>
            <person name="Serrano A."/>
            <person name="Linde D."/>
            <person name="Babiker R."/>
            <person name="Drula E."/>
            <person name="Ayuso-Fernandez I."/>
            <person name="Pacheco R."/>
            <person name="Padilla G."/>
            <person name="Ferreira P."/>
            <person name="Barriuso J."/>
            <person name="Kellner H."/>
            <person name="Castanera R."/>
            <person name="Alfaro M."/>
            <person name="Ramirez L."/>
            <person name="Pisabarro A.G."/>
            <person name="Kuo A."/>
            <person name="Tritt A."/>
            <person name="Lipzen A."/>
            <person name="He G."/>
            <person name="Yan M."/>
            <person name="Ng V."/>
            <person name="Cullen D."/>
            <person name="Martin F."/>
            <person name="Rosso M.-N."/>
            <person name="Henrissat B."/>
            <person name="Hibbett D."/>
            <person name="Martinez A.T."/>
            <person name="Grigoriev I.V."/>
        </authorList>
    </citation>
    <scope>NUCLEOTIDE SEQUENCE</scope>
    <source>
        <strain evidence="2">AH 40177</strain>
    </source>
</reference>
<proteinExistence type="predicted"/>
<dbReference type="AlphaFoldDB" id="A0A9P5TZ83"/>
<comment type="caution">
    <text evidence="2">The sequence shown here is derived from an EMBL/GenBank/DDBJ whole genome shotgun (WGS) entry which is preliminary data.</text>
</comment>
<dbReference type="EMBL" id="JADNRY010000266">
    <property type="protein sequence ID" value="KAF9060004.1"/>
    <property type="molecule type" value="Genomic_DNA"/>
</dbReference>
<sequence>MMLASMLVLFFPSLVLVPIHRFHRGSSSTPARSGKGWDILLGAILSPTMLFKDNTYNSQEAPPDLLNKTIGKRMNVPPMWEQIGRHWDLINWACRYCTEWGCLIQNGMSDERMSMGQSSLFCDRRSLYRIHTGDRRSEKR</sequence>
<feature type="signal peptide" evidence="1">
    <location>
        <begin position="1"/>
        <end position="16"/>
    </location>
</feature>
<dbReference type="Proteomes" id="UP000772434">
    <property type="component" value="Unassembled WGS sequence"/>
</dbReference>
<organism evidence="2 3">
    <name type="scientific">Rhodocollybia butyracea</name>
    <dbReference type="NCBI Taxonomy" id="206335"/>
    <lineage>
        <taxon>Eukaryota</taxon>
        <taxon>Fungi</taxon>
        <taxon>Dikarya</taxon>
        <taxon>Basidiomycota</taxon>
        <taxon>Agaricomycotina</taxon>
        <taxon>Agaricomycetes</taxon>
        <taxon>Agaricomycetidae</taxon>
        <taxon>Agaricales</taxon>
        <taxon>Marasmiineae</taxon>
        <taxon>Omphalotaceae</taxon>
        <taxon>Rhodocollybia</taxon>
    </lineage>
</organism>
<evidence type="ECO:0000313" key="3">
    <source>
        <dbReference type="Proteomes" id="UP000772434"/>
    </source>
</evidence>
<feature type="chain" id="PRO_5040466711" evidence="1">
    <location>
        <begin position="17"/>
        <end position="140"/>
    </location>
</feature>
<gene>
    <name evidence="2" type="ORF">BDP27DRAFT_1370926</name>
</gene>
<protein>
    <submittedName>
        <fullName evidence="2">Uncharacterized protein</fullName>
    </submittedName>
</protein>
<name>A0A9P5TZ83_9AGAR</name>
<accession>A0A9P5TZ83</accession>
<evidence type="ECO:0000256" key="1">
    <source>
        <dbReference type="SAM" id="SignalP"/>
    </source>
</evidence>
<evidence type="ECO:0000313" key="2">
    <source>
        <dbReference type="EMBL" id="KAF9060004.1"/>
    </source>
</evidence>
<keyword evidence="3" id="KW-1185">Reference proteome</keyword>